<dbReference type="Proteomes" id="UP001500124">
    <property type="component" value="Unassembled WGS sequence"/>
</dbReference>
<name>A0ABP9KNB0_9ACTN</name>
<dbReference type="EMBL" id="BAABKC010000049">
    <property type="protein sequence ID" value="GAA5060186.1"/>
    <property type="molecule type" value="Genomic_DNA"/>
</dbReference>
<reference evidence="3" key="1">
    <citation type="journal article" date="2019" name="Int. J. Syst. Evol. Microbiol.">
        <title>The Global Catalogue of Microorganisms (GCM) 10K type strain sequencing project: providing services to taxonomists for standard genome sequencing and annotation.</title>
        <authorList>
            <consortium name="The Broad Institute Genomics Platform"/>
            <consortium name="The Broad Institute Genome Sequencing Center for Infectious Disease"/>
            <person name="Wu L."/>
            <person name="Ma J."/>
        </authorList>
    </citation>
    <scope>NUCLEOTIDE SEQUENCE [LARGE SCALE GENOMIC DNA]</scope>
    <source>
        <strain evidence="3">JCM 18410</strain>
    </source>
</reference>
<evidence type="ECO:0000313" key="3">
    <source>
        <dbReference type="Proteomes" id="UP001500124"/>
    </source>
</evidence>
<evidence type="ECO:0000259" key="1">
    <source>
        <dbReference type="Pfam" id="PF18593"/>
    </source>
</evidence>
<protein>
    <recommendedName>
        <fullName evidence="1">CdiI immunity protein domain-containing protein</fullName>
    </recommendedName>
</protein>
<dbReference type="InterPro" id="IPR041129">
    <property type="entry name" value="CdiI_2"/>
</dbReference>
<accession>A0ABP9KNB0</accession>
<proteinExistence type="predicted"/>
<comment type="caution">
    <text evidence="2">The sequence shown here is derived from an EMBL/GenBank/DDBJ whole genome shotgun (WGS) entry which is preliminary data.</text>
</comment>
<dbReference type="RefSeq" id="WP_345669308.1">
    <property type="nucleotide sequence ID" value="NZ_BAABKC010000049.1"/>
</dbReference>
<organism evidence="2 3">
    <name type="scientific">Streptomyces similanensis</name>
    <dbReference type="NCBI Taxonomy" id="1274988"/>
    <lineage>
        <taxon>Bacteria</taxon>
        <taxon>Bacillati</taxon>
        <taxon>Actinomycetota</taxon>
        <taxon>Actinomycetes</taxon>
        <taxon>Kitasatosporales</taxon>
        <taxon>Streptomycetaceae</taxon>
        <taxon>Streptomyces</taxon>
    </lineage>
</organism>
<keyword evidence="3" id="KW-1185">Reference proteome</keyword>
<gene>
    <name evidence="2" type="ORF">GCM10023336_36710</name>
</gene>
<evidence type="ECO:0000313" key="2">
    <source>
        <dbReference type="EMBL" id="GAA5060186.1"/>
    </source>
</evidence>
<sequence>MARFDPFDFGVTNVMGLFHQDWIYDGDTAADVVAKYLAQSQDEEVLAVRRDARLLAVLSSATLEVLWEAGSQYMPAFHLVGGGAEWTRTVVGLCDARLSAGAEVHALTGADAEEGAACLDAVVAEIEAVRLLPAEVRSALTECARRCSPDLAFRVLLRAMRCASPEVSLTPAQYARMEAIGSALQYGEFVVDTVEYLVEEA</sequence>
<feature type="domain" description="CdiI immunity protein" evidence="1">
    <location>
        <begin position="16"/>
        <end position="76"/>
    </location>
</feature>
<dbReference type="Pfam" id="PF18593">
    <property type="entry name" value="CdiI_2"/>
    <property type="match status" value="1"/>
</dbReference>